<organism evidence="2 3">
    <name type="scientific">Abeliophyllum distichum</name>
    <dbReference type="NCBI Taxonomy" id="126358"/>
    <lineage>
        <taxon>Eukaryota</taxon>
        <taxon>Viridiplantae</taxon>
        <taxon>Streptophyta</taxon>
        <taxon>Embryophyta</taxon>
        <taxon>Tracheophyta</taxon>
        <taxon>Spermatophyta</taxon>
        <taxon>Magnoliopsida</taxon>
        <taxon>eudicotyledons</taxon>
        <taxon>Gunneridae</taxon>
        <taxon>Pentapetalae</taxon>
        <taxon>asterids</taxon>
        <taxon>lamiids</taxon>
        <taxon>Lamiales</taxon>
        <taxon>Oleaceae</taxon>
        <taxon>Forsythieae</taxon>
        <taxon>Abeliophyllum</taxon>
    </lineage>
</organism>
<feature type="compositionally biased region" description="Pro residues" evidence="1">
    <location>
        <begin position="1"/>
        <end position="11"/>
    </location>
</feature>
<feature type="compositionally biased region" description="Basic and acidic residues" evidence="1">
    <location>
        <begin position="189"/>
        <end position="208"/>
    </location>
</feature>
<evidence type="ECO:0000313" key="3">
    <source>
        <dbReference type="Proteomes" id="UP001604336"/>
    </source>
</evidence>
<gene>
    <name evidence="2" type="ORF">Adt_33099</name>
</gene>
<feature type="compositionally biased region" description="Basic residues" evidence="1">
    <location>
        <begin position="141"/>
        <end position="153"/>
    </location>
</feature>
<feature type="region of interest" description="Disordered" evidence="1">
    <location>
        <begin position="1"/>
        <end position="24"/>
    </location>
</feature>
<dbReference type="EMBL" id="JBFOLK010000010">
    <property type="protein sequence ID" value="KAL2480133.1"/>
    <property type="molecule type" value="Genomic_DNA"/>
</dbReference>
<keyword evidence="3" id="KW-1185">Reference proteome</keyword>
<dbReference type="PANTHER" id="PTHR35277">
    <property type="entry name" value="OS09G0363700 PROTEIN"/>
    <property type="match status" value="1"/>
</dbReference>
<dbReference type="Proteomes" id="UP001604336">
    <property type="component" value="Unassembled WGS sequence"/>
</dbReference>
<accession>A0ABD1QVG9</accession>
<evidence type="ECO:0000256" key="1">
    <source>
        <dbReference type="SAM" id="MobiDB-lite"/>
    </source>
</evidence>
<feature type="compositionally biased region" description="Basic and acidic residues" evidence="1">
    <location>
        <begin position="14"/>
        <end position="24"/>
    </location>
</feature>
<feature type="compositionally biased region" description="Basic and acidic residues" evidence="1">
    <location>
        <begin position="98"/>
        <end position="140"/>
    </location>
</feature>
<proteinExistence type="predicted"/>
<name>A0ABD1QVG9_9LAMI</name>
<dbReference type="AlphaFoldDB" id="A0ABD1QVG9"/>
<evidence type="ECO:0000313" key="2">
    <source>
        <dbReference type="EMBL" id="KAL2480133.1"/>
    </source>
</evidence>
<feature type="region of interest" description="Disordered" evidence="1">
    <location>
        <begin position="86"/>
        <end position="208"/>
    </location>
</feature>
<sequence length="208" mass="23226">MAESTPNPPSNSSPKKDVKEPNVFEKAKEDIVALFHHEKLPNHCHKETHGLRNDLDENTSMSDVKAPNAFERAKEEIVAIVEAFHPKKEKKSYGSPSHGEKRASAAVDHLESKEPEVPSEKDVKAPNLIERAKEEIESLRHKGKSPHHHHKETHGRSDDIDESTPISEVKGPNVFERAKEEIEALIETIRPKKDSNKAASSPKKEGGL</sequence>
<protein>
    <submittedName>
        <fullName evidence="2">Uncharacterized protein</fullName>
    </submittedName>
</protein>
<comment type="caution">
    <text evidence="2">The sequence shown here is derived from an EMBL/GenBank/DDBJ whole genome shotgun (WGS) entry which is preliminary data.</text>
</comment>
<reference evidence="3" key="1">
    <citation type="submission" date="2024-07" db="EMBL/GenBank/DDBJ databases">
        <title>Two chromosome-level genome assemblies of Korean endemic species Abeliophyllum distichum and Forsythia ovata (Oleaceae).</title>
        <authorList>
            <person name="Jang H."/>
        </authorList>
    </citation>
    <scope>NUCLEOTIDE SEQUENCE [LARGE SCALE GENOMIC DNA]</scope>
</reference>
<dbReference type="PANTHER" id="PTHR35277:SF10">
    <property type="entry name" value="OS09G0363700 PROTEIN"/>
    <property type="match status" value="1"/>
</dbReference>